<keyword evidence="12" id="KW-1185">Reference proteome</keyword>
<evidence type="ECO:0000256" key="8">
    <source>
        <dbReference type="SAM" id="MobiDB-lite"/>
    </source>
</evidence>
<dbReference type="PANTHER" id="PTHR11003">
    <property type="entry name" value="POTASSIUM CHANNEL, SUBFAMILY K"/>
    <property type="match status" value="1"/>
</dbReference>
<proteinExistence type="predicted"/>
<keyword evidence="2" id="KW-0813">Transport</keyword>
<evidence type="ECO:0000256" key="9">
    <source>
        <dbReference type="SAM" id="Phobius"/>
    </source>
</evidence>
<evidence type="ECO:0000256" key="1">
    <source>
        <dbReference type="ARBA" id="ARBA00004141"/>
    </source>
</evidence>
<keyword evidence="3 9" id="KW-0812">Transmembrane</keyword>
<gene>
    <name evidence="11" type="ORF">PLXY2_LOCUS15628</name>
</gene>
<keyword evidence="7" id="KW-0407">Ion channel</keyword>
<evidence type="ECO:0000256" key="5">
    <source>
        <dbReference type="ARBA" id="ARBA00023065"/>
    </source>
</evidence>
<evidence type="ECO:0000256" key="3">
    <source>
        <dbReference type="ARBA" id="ARBA00022692"/>
    </source>
</evidence>
<protein>
    <submittedName>
        <fullName evidence="11">(diamondback moth) hypothetical protein</fullName>
    </submittedName>
</protein>
<dbReference type="SUPFAM" id="SSF81324">
    <property type="entry name" value="Voltage-gated potassium channels"/>
    <property type="match status" value="1"/>
</dbReference>
<dbReference type="GO" id="GO:0030322">
    <property type="term" value="P:stabilization of membrane potential"/>
    <property type="evidence" value="ECO:0007669"/>
    <property type="project" value="TreeGrafter"/>
</dbReference>
<evidence type="ECO:0000313" key="11">
    <source>
        <dbReference type="EMBL" id="CAG9137371.1"/>
    </source>
</evidence>
<comment type="caution">
    <text evidence="11">The sequence shown here is derived from an EMBL/GenBank/DDBJ whole genome shotgun (WGS) entry which is preliminary data.</text>
</comment>
<evidence type="ECO:0000256" key="4">
    <source>
        <dbReference type="ARBA" id="ARBA00022989"/>
    </source>
</evidence>
<organism evidence="11 12">
    <name type="scientific">Plutella xylostella</name>
    <name type="common">Diamondback moth</name>
    <name type="synonym">Plutella maculipennis</name>
    <dbReference type="NCBI Taxonomy" id="51655"/>
    <lineage>
        <taxon>Eukaryota</taxon>
        <taxon>Metazoa</taxon>
        <taxon>Ecdysozoa</taxon>
        <taxon>Arthropoda</taxon>
        <taxon>Hexapoda</taxon>
        <taxon>Insecta</taxon>
        <taxon>Pterygota</taxon>
        <taxon>Neoptera</taxon>
        <taxon>Endopterygota</taxon>
        <taxon>Lepidoptera</taxon>
        <taxon>Glossata</taxon>
        <taxon>Ditrysia</taxon>
        <taxon>Yponomeutoidea</taxon>
        <taxon>Plutellidae</taxon>
        <taxon>Plutella</taxon>
    </lineage>
</organism>
<feature type="transmembrane region" description="Helical" evidence="9">
    <location>
        <begin position="114"/>
        <end position="137"/>
    </location>
</feature>
<keyword evidence="4 9" id="KW-1133">Transmembrane helix</keyword>
<dbReference type="AlphaFoldDB" id="A0A8S4GBX3"/>
<name>A0A8S4GBX3_PLUXY</name>
<dbReference type="PANTHER" id="PTHR11003:SF249">
    <property type="entry name" value="TWO PORE POTASSIUM CHANNEL PROTEIN SUP-9"/>
    <property type="match status" value="1"/>
</dbReference>
<comment type="subcellular location">
    <subcellularLocation>
        <location evidence="1">Membrane</location>
        <topology evidence="1">Multi-pass membrane protein</topology>
    </subcellularLocation>
</comment>
<feature type="domain" description="Potassium channel" evidence="10">
    <location>
        <begin position="78"/>
        <end position="135"/>
    </location>
</feature>
<evidence type="ECO:0000256" key="7">
    <source>
        <dbReference type="ARBA" id="ARBA00023303"/>
    </source>
</evidence>
<reference evidence="11" key="1">
    <citation type="submission" date="2020-11" db="EMBL/GenBank/DDBJ databases">
        <authorList>
            <person name="Whiteford S."/>
        </authorList>
    </citation>
    <scope>NUCLEOTIDE SEQUENCE</scope>
</reference>
<dbReference type="GO" id="GO:0005886">
    <property type="term" value="C:plasma membrane"/>
    <property type="evidence" value="ECO:0007669"/>
    <property type="project" value="TreeGrafter"/>
</dbReference>
<evidence type="ECO:0000313" key="12">
    <source>
        <dbReference type="Proteomes" id="UP000653454"/>
    </source>
</evidence>
<evidence type="ECO:0000259" key="10">
    <source>
        <dbReference type="Pfam" id="PF07885"/>
    </source>
</evidence>
<dbReference type="Gene3D" id="1.10.287.70">
    <property type="match status" value="1"/>
</dbReference>
<accession>A0A8S4GBX3</accession>
<keyword evidence="6 9" id="KW-0472">Membrane</keyword>
<evidence type="ECO:0000256" key="6">
    <source>
        <dbReference type="ARBA" id="ARBA00023136"/>
    </source>
</evidence>
<keyword evidence="5" id="KW-0406">Ion transport</keyword>
<feature type="region of interest" description="Disordered" evidence="8">
    <location>
        <begin position="184"/>
        <end position="209"/>
    </location>
</feature>
<dbReference type="InterPro" id="IPR013099">
    <property type="entry name" value="K_chnl_dom"/>
</dbReference>
<feature type="region of interest" description="Disordered" evidence="8">
    <location>
        <begin position="226"/>
        <end position="249"/>
    </location>
</feature>
<dbReference type="InterPro" id="IPR003280">
    <property type="entry name" value="2pore_dom_K_chnl"/>
</dbReference>
<dbReference type="GO" id="GO:0022841">
    <property type="term" value="F:potassium ion leak channel activity"/>
    <property type="evidence" value="ECO:0007669"/>
    <property type="project" value="TreeGrafter"/>
</dbReference>
<dbReference type="Proteomes" id="UP000653454">
    <property type="component" value="Unassembled WGS sequence"/>
</dbReference>
<dbReference type="Pfam" id="PF07885">
    <property type="entry name" value="Ion_trans_2"/>
    <property type="match status" value="1"/>
</dbReference>
<evidence type="ECO:0000256" key="2">
    <source>
        <dbReference type="ARBA" id="ARBA00022448"/>
    </source>
</evidence>
<dbReference type="GO" id="GO:0015271">
    <property type="term" value="F:outward rectifier potassium channel activity"/>
    <property type="evidence" value="ECO:0007669"/>
    <property type="project" value="TreeGrafter"/>
</dbReference>
<dbReference type="EMBL" id="CAJHNJ030000219">
    <property type="protein sequence ID" value="CAG9137371.1"/>
    <property type="molecule type" value="Genomic_DNA"/>
</dbReference>
<sequence>MPPLRLCPRSAHAPAAPMPPPFSFDPPGASTHFDAECTFVPKTNSNVPSPDADLESLLDVVVLASNRGVSAARNVSGGPNWSFGQSLFFASTVVTTIGYGHVTPLSKPGKLFCMVYALLGIPLTLVLLSALVERLLLPATAMLRALNARLGHLYRPFTIRLVHLSIIVKAEERTFCVSSRACCSSDGDGDARGSREGPATGKLAGAPWTSNINPLLKIASPISSSQLEFGECGPRTSVTNRDLKEQMNE</sequence>